<dbReference type="Proteomes" id="UP000000370">
    <property type="component" value="Chromosome"/>
</dbReference>
<dbReference type="HOGENOM" id="CLU_040769_0_1_9"/>
<evidence type="ECO:0000256" key="4">
    <source>
        <dbReference type="ARBA" id="ARBA00022989"/>
    </source>
</evidence>
<dbReference type="AlphaFoldDB" id="A9KSG9"/>
<evidence type="ECO:0000256" key="3">
    <source>
        <dbReference type="ARBA" id="ARBA00022692"/>
    </source>
</evidence>
<protein>
    <submittedName>
        <fullName evidence="8">Inner-membrane translocator</fullName>
    </submittedName>
</protein>
<feature type="transmembrane region" description="Helical" evidence="7">
    <location>
        <begin position="20"/>
        <end position="41"/>
    </location>
</feature>
<organism evidence="8 9">
    <name type="scientific">Lachnoclostridium phytofermentans (strain ATCC 700394 / DSM 18823 / ISDg)</name>
    <name type="common">Clostridium phytofermentans</name>
    <dbReference type="NCBI Taxonomy" id="357809"/>
    <lineage>
        <taxon>Bacteria</taxon>
        <taxon>Bacillati</taxon>
        <taxon>Bacillota</taxon>
        <taxon>Clostridia</taxon>
        <taxon>Lachnospirales</taxon>
        <taxon>Lachnospiraceae</taxon>
    </lineage>
</organism>
<keyword evidence="5 7" id="KW-0472">Membrane</keyword>
<comment type="subcellular location">
    <subcellularLocation>
        <location evidence="1">Cell membrane</location>
        <topology evidence="1">Multi-pass membrane protein</topology>
    </subcellularLocation>
</comment>
<feature type="transmembrane region" description="Helical" evidence="7">
    <location>
        <begin position="197"/>
        <end position="213"/>
    </location>
</feature>
<evidence type="ECO:0000313" key="8">
    <source>
        <dbReference type="EMBL" id="ABX43621.1"/>
    </source>
</evidence>
<keyword evidence="4 7" id="KW-1133">Transmembrane helix</keyword>
<dbReference type="Pfam" id="PF02653">
    <property type="entry name" value="BPD_transp_2"/>
    <property type="match status" value="1"/>
</dbReference>
<dbReference type="RefSeq" id="WP_012201271.1">
    <property type="nucleotide sequence ID" value="NC_010001.1"/>
</dbReference>
<keyword evidence="3 7" id="KW-0812">Transmembrane</keyword>
<keyword evidence="9" id="KW-1185">Reference proteome</keyword>
<dbReference type="GO" id="GO:0022857">
    <property type="term" value="F:transmembrane transporter activity"/>
    <property type="evidence" value="ECO:0007669"/>
    <property type="project" value="InterPro"/>
</dbReference>
<gene>
    <name evidence="8" type="ordered locus">Cphy_3267</name>
</gene>
<reference evidence="9" key="1">
    <citation type="submission" date="2007-11" db="EMBL/GenBank/DDBJ databases">
        <title>Complete genome sequence of Clostridium phytofermentans ISDg.</title>
        <authorList>
            <person name="Leschine S.B."/>
            <person name="Warnick T.A."/>
            <person name="Blanchard J.L."/>
            <person name="Schnell D.J."/>
            <person name="Petit E.L."/>
            <person name="LaTouf W.G."/>
            <person name="Copeland A."/>
            <person name="Lucas S."/>
            <person name="Lapidus A."/>
            <person name="Barry K."/>
            <person name="Glavina del Rio T."/>
            <person name="Dalin E."/>
            <person name="Tice H."/>
            <person name="Pitluck S."/>
            <person name="Kiss H."/>
            <person name="Brettin T."/>
            <person name="Bruce D."/>
            <person name="Detter J.C."/>
            <person name="Han C."/>
            <person name="Kuske C."/>
            <person name="Schmutz J."/>
            <person name="Larimer F."/>
            <person name="Land M."/>
            <person name="Hauser L."/>
            <person name="Kyrpides N."/>
            <person name="Kim E.A."/>
            <person name="Richardson P."/>
        </authorList>
    </citation>
    <scope>NUCLEOTIDE SEQUENCE [LARGE SCALE GENOMIC DNA]</scope>
    <source>
        <strain evidence="9">ATCC 700394 / DSM 18823 / ISDg</strain>
    </source>
</reference>
<feature type="transmembrane region" description="Helical" evidence="7">
    <location>
        <begin position="112"/>
        <end position="135"/>
    </location>
</feature>
<feature type="transmembrane region" description="Helical" evidence="7">
    <location>
        <begin position="86"/>
        <end position="106"/>
    </location>
</feature>
<feature type="transmembrane region" description="Helical" evidence="7">
    <location>
        <begin position="144"/>
        <end position="163"/>
    </location>
</feature>
<dbReference type="EMBL" id="CP000885">
    <property type="protein sequence ID" value="ABX43621.1"/>
    <property type="molecule type" value="Genomic_DNA"/>
</dbReference>
<evidence type="ECO:0000256" key="1">
    <source>
        <dbReference type="ARBA" id="ARBA00004651"/>
    </source>
</evidence>
<feature type="transmembrane region" description="Helical" evidence="7">
    <location>
        <begin position="243"/>
        <end position="265"/>
    </location>
</feature>
<proteinExistence type="predicted"/>
<dbReference type="CDD" id="cd06580">
    <property type="entry name" value="TM_PBP1_transp_TpRbsC_like"/>
    <property type="match status" value="1"/>
</dbReference>
<keyword evidence="2" id="KW-1003">Cell membrane</keyword>
<dbReference type="PANTHER" id="PTHR47089">
    <property type="entry name" value="ABC TRANSPORTER, PERMEASE PROTEIN"/>
    <property type="match status" value="1"/>
</dbReference>
<evidence type="ECO:0000313" key="9">
    <source>
        <dbReference type="Proteomes" id="UP000000370"/>
    </source>
</evidence>
<dbReference type="InterPro" id="IPR001851">
    <property type="entry name" value="ABC_transp_permease"/>
</dbReference>
<feature type="transmembrane region" description="Helical" evidence="7">
    <location>
        <begin position="328"/>
        <end position="354"/>
    </location>
</feature>
<dbReference type="GO" id="GO:0005886">
    <property type="term" value="C:plasma membrane"/>
    <property type="evidence" value="ECO:0007669"/>
    <property type="project" value="UniProtKB-SubCell"/>
</dbReference>
<sequence precursor="true">MNKKLGNITKTKSFSAFTSALLAIVLGLIFGFFIMLSASPANAIDGFHMVLTGGLKRIGDVFYFATPILMTGLAVGFAFKMGLFNIGASGQFTMGMYFSLYVGFMWDLPANIHWFVCILAGMVGGMLWGVIPGLFKAFLNVNEVITSIMFNYIGMFLVDMLIMGKSKMYVSTMARTEYLPASAQIPSLGIKGSSVNVSIYMAIGIAILLYIVLNKTTFGYELKATGYNKYASDYAGMNGKKNIVLTMVIAGALAGLGGAFSILAPSTIAGSSMTYEPINVIAATGFNGIAVALLGNSSPIGIIFSAIFISHIQRGGTLTALYGYKPEIIDIVISVIIYFSAFAMLMNHMVVAFFKRKKEKSNQKPVEISQAKKVEVALDEKSTVDKDEKTLGFMDSEEIGNIENAENSESTESTEDSKSKENTEDTVETENIDNIKYTEESDLKDVLSEGLNLEDTTSEKEDK</sequence>
<evidence type="ECO:0000256" key="5">
    <source>
        <dbReference type="ARBA" id="ARBA00023136"/>
    </source>
</evidence>
<dbReference type="KEGG" id="cpy:Cphy_3267"/>
<feature type="transmembrane region" description="Helical" evidence="7">
    <location>
        <begin position="61"/>
        <end position="79"/>
    </location>
</feature>
<evidence type="ECO:0000256" key="2">
    <source>
        <dbReference type="ARBA" id="ARBA00022475"/>
    </source>
</evidence>
<feature type="compositionally biased region" description="Basic and acidic residues" evidence="6">
    <location>
        <begin position="436"/>
        <end position="447"/>
    </location>
</feature>
<evidence type="ECO:0000256" key="6">
    <source>
        <dbReference type="SAM" id="MobiDB-lite"/>
    </source>
</evidence>
<evidence type="ECO:0000256" key="7">
    <source>
        <dbReference type="SAM" id="Phobius"/>
    </source>
</evidence>
<accession>A9KSG9</accession>
<name>A9KSG9_LACP7</name>
<dbReference type="eggNOG" id="COG4603">
    <property type="taxonomic scope" value="Bacteria"/>
</dbReference>
<feature type="region of interest" description="Disordered" evidence="6">
    <location>
        <begin position="396"/>
        <end position="463"/>
    </location>
</feature>
<dbReference type="STRING" id="357809.Cphy_3267"/>
<dbReference type="PANTHER" id="PTHR47089:SF1">
    <property type="entry name" value="GUANOSINE ABC TRANSPORTER PERMEASE PROTEIN NUPP"/>
    <property type="match status" value="1"/>
</dbReference>